<organism evidence="2 3">
    <name type="scientific">Aromia moschata</name>
    <dbReference type="NCBI Taxonomy" id="1265417"/>
    <lineage>
        <taxon>Eukaryota</taxon>
        <taxon>Metazoa</taxon>
        <taxon>Ecdysozoa</taxon>
        <taxon>Arthropoda</taxon>
        <taxon>Hexapoda</taxon>
        <taxon>Insecta</taxon>
        <taxon>Pterygota</taxon>
        <taxon>Neoptera</taxon>
        <taxon>Endopterygota</taxon>
        <taxon>Coleoptera</taxon>
        <taxon>Polyphaga</taxon>
        <taxon>Cucujiformia</taxon>
        <taxon>Chrysomeloidea</taxon>
        <taxon>Cerambycidae</taxon>
        <taxon>Cerambycinae</taxon>
        <taxon>Callichromatini</taxon>
        <taxon>Aromia</taxon>
    </lineage>
</organism>
<sequence>MEQRANLKFLVKLGKTFAEAYTMLKEVYVNECLSRTQRHVKPPKKIRAPDGPQRQNGRK</sequence>
<reference evidence="2" key="1">
    <citation type="journal article" date="2023" name="Insect Mol. Biol.">
        <title>Genome sequencing provides insights into the evolution of gene families encoding plant cell wall-degrading enzymes in longhorned beetles.</title>
        <authorList>
            <person name="Shin N.R."/>
            <person name="Okamura Y."/>
            <person name="Kirsch R."/>
            <person name="Pauchet Y."/>
        </authorList>
    </citation>
    <scope>NUCLEOTIDE SEQUENCE</scope>
    <source>
        <strain evidence="2">AMC_N1</strain>
    </source>
</reference>
<dbReference type="EMBL" id="JAPWTK010000232">
    <property type="protein sequence ID" value="KAJ8944968.1"/>
    <property type="molecule type" value="Genomic_DNA"/>
</dbReference>
<evidence type="ECO:0000256" key="1">
    <source>
        <dbReference type="SAM" id="MobiDB-lite"/>
    </source>
</evidence>
<dbReference type="AlphaFoldDB" id="A0AAV8Y189"/>
<comment type="caution">
    <text evidence="2">The sequence shown here is derived from an EMBL/GenBank/DDBJ whole genome shotgun (WGS) entry which is preliminary data.</text>
</comment>
<evidence type="ECO:0000313" key="3">
    <source>
        <dbReference type="Proteomes" id="UP001162162"/>
    </source>
</evidence>
<feature type="region of interest" description="Disordered" evidence="1">
    <location>
        <begin position="34"/>
        <end position="59"/>
    </location>
</feature>
<dbReference type="Gene3D" id="1.10.10.1450">
    <property type="match status" value="1"/>
</dbReference>
<feature type="compositionally biased region" description="Basic residues" evidence="1">
    <location>
        <begin position="36"/>
        <end position="46"/>
    </location>
</feature>
<name>A0AAV8Y189_9CUCU</name>
<protein>
    <submittedName>
        <fullName evidence="2">Uncharacterized protein</fullName>
    </submittedName>
</protein>
<evidence type="ECO:0000313" key="2">
    <source>
        <dbReference type="EMBL" id="KAJ8944968.1"/>
    </source>
</evidence>
<proteinExistence type="predicted"/>
<keyword evidence="3" id="KW-1185">Reference proteome</keyword>
<accession>A0AAV8Y189</accession>
<dbReference type="Proteomes" id="UP001162162">
    <property type="component" value="Unassembled WGS sequence"/>
</dbReference>
<gene>
    <name evidence="2" type="ORF">NQ318_018432</name>
</gene>